<gene>
    <name evidence="1" type="ORF">OUZ56_011046</name>
</gene>
<evidence type="ECO:0000313" key="2">
    <source>
        <dbReference type="Proteomes" id="UP001234178"/>
    </source>
</evidence>
<organism evidence="1 2">
    <name type="scientific">Daphnia magna</name>
    <dbReference type="NCBI Taxonomy" id="35525"/>
    <lineage>
        <taxon>Eukaryota</taxon>
        <taxon>Metazoa</taxon>
        <taxon>Ecdysozoa</taxon>
        <taxon>Arthropoda</taxon>
        <taxon>Crustacea</taxon>
        <taxon>Branchiopoda</taxon>
        <taxon>Diplostraca</taxon>
        <taxon>Cladocera</taxon>
        <taxon>Anomopoda</taxon>
        <taxon>Daphniidae</taxon>
        <taxon>Daphnia</taxon>
    </lineage>
</organism>
<dbReference type="Proteomes" id="UP001234178">
    <property type="component" value="Unassembled WGS sequence"/>
</dbReference>
<comment type="caution">
    <text evidence="1">The sequence shown here is derived from an EMBL/GenBank/DDBJ whole genome shotgun (WGS) entry which is preliminary data.</text>
</comment>
<evidence type="ECO:0000313" key="1">
    <source>
        <dbReference type="EMBL" id="KAK4005922.1"/>
    </source>
</evidence>
<reference evidence="1 2" key="1">
    <citation type="journal article" date="2023" name="Nucleic Acids Res.">
        <title>The hologenome of Daphnia magna reveals possible DNA methylation and microbiome-mediated evolution of the host genome.</title>
        <authorList>
            <person name="Chaturvedi A."/>
            <person name="Li X."/>
            <person name="Dhandapani V."/>
            <person name="Marshall H."/>
            <person name="Kissane S."/>
            <person name="Cuenca-Cambronero M."/>
            <person name="Asole G."/>
            <person name="Calvet F."/>
            <person name="Ruiz-Romero M."/>
            <person name="Marangio P."/>
            <person name="Guigo R."/>
            <person name="Rago D."/>
            <person name="Mirbahai L."/>
            <person name="Eastwood N."/>
            <person name="Colbourne J.K."/>
            <person name="Zhou J."/>
            <person name="Mallon E."/>
            <person name="Orsini L."/>
        </authorList>
    </citation>
    <scope>NUCLEOTIDE SEQUENCE [LARGE SCALE GENOMIC DNA]</scope>
    <source>
        <strain evidence="1">LRV0_1</strain>
    </source>
</reference>
<protein>
    <submittedName>
        <fullName evidence="1">Uncharacterized protein</fullName>
    </submittedName>
</protein>
<sequence length="96" mass="10807">MFKRSQGPCKPLNLHACMETWNIAVLIVIKESGTFIHKHCCNSNHQPHTVKKCSQYRGTSDNMDEVNLTLSPASAIAASQEPWHSSFSIVTQLYFD</sequence>
<keyword evidence="2" id="KW-1185">Reference proteome</keyword>
<accession>A0ABQ9YZ41</accession>
<proteinExistence type="predicted"/>
<name>A0ABQ9YZ41_9CRUS</name>
<dbReference type="EMBL" id="JAOYFB010000002">
    <property type="protein sequence ID" value="KAK4005922.1"/>
    <property type="molecule type" value="Genomic_DNA"/>
</dbReference>